<sequence length="102" mass="11057">MKKAIYFLSFLLVSSFFIMSCETDSDEENLDSGSGNCNASRIEQLSVDVSDTGVAYAGNQTTANCIAYNNALTAFINEAENCPEVQAQVNQLKELQALLSCN</sequence>
<evidence type="ECO:0000256" key="1">
    <source>
        <dbReference type="SAM" id="SignalP"/>
    </source>
</evidence>
<reference evidence="2 3" key="1">
    <citation type="submission" date="2024-05" db="EMBL/GenBank/DDBJ databases">
        <authorList>
            <person name="Duchaud E."/>
        </authorList>
    </citation>
    <scope>NUCLEOTIDE SEQUENCE [LARGE SCALE GENOMIC DNA]</scope>
    <source>
        <strain evidence="2">Ena-SAMPLE-TAB-13-05-2024-13:56:06:370-140302</strain>
    </source>
</reference>
<protein>
    <submittedName>
        <fullName evidence="2">Uncharacterized protein</fullName>
    </submittedName>
</protein>
<dbReference type="PROSITE" id="PS51257">
    <property type="entry name" value="PROKAR_LIPOPROTEIN"/>
    <property type="match status" value="1"/>
</dbReference>
<keyword evidence="3" id="KW-1185">Reference proteome</keyword>
<feature type="signal peptide" evidence="1">
    <location>
        <begin position="1"/>
        <end position="20"/>
    </location>
</feature>
<dbReference type="RefSeq" id="WP_348709498.1">
    <property type="nucleotide sequence ID" value="NZ_CAXIXW010000011.1"/>
</dbReference>
<evidence type="ECO:0000313" key="2">
    <source>
        <dbReference type="EMBL" id="CAL2074597.1"/>
    </source>
</evidence>
<dbReference type="Proteomes" id="UP001497416">
    <property type="component" value="Unassembled WGS sequence"/>
</dbReference>
<keyword evidence="1" id="KW-0732">Signal</keyword>
<accession>A0ABP1EBV8</accession>
<name>A0ABP1EBV8_9FLAO</name>
<feature type="chain" id="PRO_5046889584" evidence="1">
    <location>
        <begin position="21"/>
        <end position="102"/>
    </location>
</feature>
<comment type="caution">
    <text evidence="2">The sequence shown here is derived from an EMBL/GenBank/DDBJ whole genome shotgun (WGS) entry which is preliminary data.</text>
</comment>
<proteinExistence type="predicted"/>
<evidence type="ECO:0000313" key="3">
    <source>
        <dbReference type="Proteomes" id="UP001497416"/>
    </source>
</evidence>
<dbReference type="EMBL" id="CAXIXY010000003">
    <property type="protein sequence ID" value="CAL2074597.1"/>
    <property type="molecule type" value="Genomic_DNA"/>
</dbReference>
<organism evidence="2 3">
    <name type="scientific">Tenacibaculum platacis</name>
    <dbReference type="NCBI Taxonomy" id="3137852"/>
    <lineage>
        <taxon>Bacteria</taxon>
        <taxon>Pseudomonadati</taxon>
        <taxon>Bacteroidota</taxon>
        <taxon>Flavobacteriia</taxon>
        <taxon>Flavobacteriales</taxon>
        <taxon>Flavobacteriaceae</taxon>
        <taxon>Tenacibaculum</taxon>
    </lineage>
</organism>
<gene>
    <name evidence="2" type="ORF">T190607A01A_10020</name>
</gene>